<feature type="compositionally biased region" description="Polar residues" evidence="7">
    <location>
        <begin position="1402"/>
        <end position="1413"/>
    </location>
</feature>
<keyword evidence="4" id="KW-0378">Hydrolase</keyword>
<evidence type="ECO:0000256" key="6">
    <source>
        <dbReference type="ARBA" id="ARBA00023242"/>
    </source>
</evidence>
<dbReference type="PANTHER" id="PTHR12792:SF0">
    <property type="entry name" value="SEPARIN"/>
    <property type="match status" value="1"/>
</dbReference>
<dbReference type="GO" id="GO:0051307">
    <property type="term" value="P:meiotic chromosome separation"/>
    <property type="evidence" value="ECO:0007669"/>
    <property type="project" value="TreeGrafter"/>
</dbReference>
<dbReference type="SUPFAM" id="SSF48452">
    <property type="entry name" value="TPR-like"/>
    <property type="match status" value="1"/>
</dbReference>
<accession>A0A3M7MCR5</accession>
<dbReference type="PROSITE" id="PS00463">
    <property type="entry name" value="ZN2_CY6_FUNGAL_1"/>
    <property type="match status" value="1"/>
</dbReference>
<dbReference type="GO" id="GO:0008270">
    <property type="term" value="F:zinc ion binding"/>
    <property type="evidence" value="ECO:0007669"/>
    <property type="project" value="InterPro"/>
</dbReference>
<reference evidence="10 11" key="1">
    <citation type="journal article" date="2014" name="PLoS ONE">
        <title>De novo Genome Assembly of the Fungal Plant Pathogen Pyrenophora semeniperda.</title>
        <authorList>
            <person name="Soliai M.M."/>
            <person name="Meyer S.E."/>
            <person name="Udall J.A."/>
            <person name="Elzinga D.E."/>
            <person name="Hermansen R.A."/>
            <person name="Bodily P.M."/>
            <person name="Hart A.A."/>
            <person name="Coleman C.E."/>
        </authorList>
    </citation>
    <scope>NUCLEOTIDE SEQUENCE [LARGE SCALE GENOMIC DNA]</scope>
    <source>
        <strain evidence="10 11">CCB06</strain>
        <tissue evidence="10">Mycelium</tissue>
    </source>
</reference>
<dbReference type="GO" id="GO:0005634">
    <property type="term" value="C:nucleus"/>
    <property type="evidence" value="ECO:0007669"/>
    <property type="project" value="InterPro"/>
</dbReference>
<dbReference type="CDD" id="cd00067">
    <property type="entry name" value="GAL4"/>
    <property type="match status" value="1"/>
</dbReference>
<feature type="region of interest" description="Disordered" evidence="7">
    <location>
        <begin position="119"/>
        <end position="179"/>
    </location>
</feature>
<feature type="region of interest" description="Disordered" evidence="7">
    <location>
        <begin position="1509"/>
        <end position="1534"/>
    </location>
</feature>
<feature type="region of interest" description="Disordered" evidence="7">
    <location>
        <begin position="2444"/>
        <end position="2497"/>
    </location>
</feature>
<feature type="domain" description="Peptidase C50" evidence="9">
    <location>
        <begin position="1942"/>
        <end position="2049"/>
    </location>
</feature>
<gene>
    <name evidence="10" type="ORF">GMOD_00007184</name>
</gene>
<name>A0A3M7MCR5_9PLEO</name>
<dbReference type="InterPro" id="IPR005314">
    <property type="entry name" value="Peptidase_C50"/>
</dbReference>
<dbReference type="GO" id="GO:0072686">
    <property type="term" value="C:mitotic spindle"/>
    <property type="evidence" value="ECO:0007669"/>
    <property type="project" value="TreeGrafter"/>
</dbReference>
<feature type="region of interest" description="Disordered" evidence="7">
    <location>
        <begin position="2360"/>
        <end position="2410"/>
    </location>
</feature>
<dbReference type="Proteomes" id="UP000265663">
    <property type="component" value="Unassembled WGS sequence"/>
</dbReference>
<dbReference type="Pfam" id="PF04082">
    <property type="entry name" value="Fungal_trans"/>
    <property type="match status" value="1"/>
</dbReference>
<dbReference type="PROSITE" id="PS50048">
    <property type="entry name" value="ZN2_CY6_FUNGAL_2"/>
    <property type="match status" value="1"/>
</dbReference>
<dbReference type="GO" id="GO:0004197">
    <property type="term" value="F:cysteine-type endopeptidase activity"/>
    <property type="evidence" value="ECO:0007669"/>
    <property type="project" value="InterPro"/>
</dbReference>
<evidence type="ECO:0000256" key="1">
    <source>
        <dbReference type="ARBA" id="ARBA00000451"/>
    </source>
</evidence>
<dbReference type="PROSITE" id="PS51700">
    <property type="entry name" value="SEPARIN"/>
    <property type="match status" value="1"/>
</dbReference>
<feature type="compositionally biased region" description="Low complexity" evidence="7">
    <location>
        <begin position="2363"/>
        <end position="2376"/>
    </location>
</feature>
<dbReference type="OrthoDB" id="10255632at2759"/>
<evidence type="ECO:0000313" key="11">
    <source>
        <dbReference type="Proteomes" id="UP000265663"/>
    </source>
</evidence>
<feature type="compositionally biased region" description="Polar residues" evidence="7">
    <location>
        <begin position="2398"/>
        <end position="2410"/>
    </location>
</feature>
<evidence type="ECO:0000259" key="9">
    <source>
        <dbReference type="PROSITE" id="PS51700"/>
    </source>
</evidence>
<dbReference type="Gene3D" id="4.10.240.10">
    <property type="entry name" value="Zn(2)-C6 fungal-type DNA-binding domain"/>
    <property type="match status" value="1"/>
</dbReference>
<evidence type="ECO:0000256" key="5">
    <source>
        <dbReference type="ARBA" id="ARBA00022829"/>
    </source>
</evidence>
<dbReference type="InterPro" id="IPR007219">
    <property type="entry name" value="XnlR_reg_dom"/>
</dbReference>
<feature type="region of interest" description="Disordered" evidence="7">
    <location>
        <begin position="2106"/>
        <end position="2156"/>
    </location>
</feature>
<feature type="compositionally biased region" description="Polar residues" evidence="7">
    <location>
        <begin position="2444"/>
        <end position="2453"/>
    </location>
</feature>
<feature type="compositionally biased region" description="Low complexity" evidence="7">
    <location>
        <begin position="1509"/>
        <end position="1520"/>
    </location>
</feature>
<sequence length="3021" mass="333648">MVAKDETTRARIDNIKAELLSTSTCTSATVAALEELLLKKEEAATQKENVRVKVQTTAAARRRAGTATAAASATVDVTKQKCGTLAPREKYILATEVANKTLQTLADALKNPALAIASSKSKPVTAEDARKPARPRPGHTTTSSTSQKPLRERSISQINNSPQKRVPRRSSSYSSFLSPGPDPGIVATAECARTAFAYLGTPEASKVLGKDSQELQYENGVLVLIGKLVALGLDNLASKELRALKKRLDRYLTRGAGKEPLRSAPQHTGTAEKDGLASLLDFAAINSKSPAVPLVASFQSYTLRIIAKLKRPRTVEATWDYLKMSNPSSPANLLWHTAKTPTSQAKAARQLESLAQTVLSLCPSVSSADDANTLQPSAETVLLLQHLAFSIRKQWWGLVNHQGNEVQELAEPFAKCLIAFARRSQLIPSKKYKLAETLYADLVGLPDDFASSESGTASSTANKALYSLAQAAGLSDRALRWLGSSKTSSASSTSAAKQAARTIRIAIITLEAYLKGDKKSDLEETITNALEALHGSLGGSAVDLETLFAEVNSLRRTATKLLVASLSVPATAESSSIERYAVPIIAASVHFSARFLGTRLPDDADARTKIRHRERITVAWKCVKSTLDSVVACCKQNIKSPEEWKEMDTVLQECSRIIRRFEEEFENGTFSNGEGAVIIGSYTVKLSNAYWALYLQLRKARCNAEHLVVAMQRSIDLLESKSTPEKVSGLLPMKLEQLGDAYEDLQQSENSRNAYRQCLNNHLNEDVLQQLSEAAARSSVSAIFTSDGPLNILARVLKAYHHLVVKFGVQQQHEVAFYDDEELEPGARGALLEVQTGFFSRTLSRNRQWDSSLNKSICILAERLQQLYPPQTYPIRHLRLSVTLLQLSQHDLPVVFEQPSLSDLAPDDKSRVSGSQDEALKNHERHLKALCMLKFSMRDTSPSTSILRKCFATWESIVNSATSWAALEDCIDNTETWLQDLQACLEFLNAKGEEYLALPLLHLLIATLELRKDSDASELVTTLSILGLQFIRLGYSGKAGLSLAKAEALIHRETCSVEAKLQWHMAYSEYLLGIGNTAKCLTIMSNAQSIALADSQFMNLAKPTTTLSGRLRFNRILADASYIQSLLATSTGLYRQASRHARQCVTLNRRIWAALESRVNVRKMATAEDTDSDAGAAFDPLMSVRNDKGMPLVMSVTHDALSGPEFWSLVPALYRALMQQSQIFAHQGLLHEAIHVAEQAGKIASSTGSATLMTDNTSWRADCWAQSGRPDKAESILNTLSLASSRKCLSTAGYHSAIARTHHWNNRYGEEIESYVNMEQLLKELSSSLYMRSLETFSPSVDALADQISSLALQPTAPSKARVGTRGRKPVAKAAPKVVPKSVTNARTRTTAAATAKAVPKSTRQAKSPTIAETPSIADQCSALQILQASMRDRAILANILHDDLTRALELLREAEEVQSGMDQEVSHMWATFKARLAQSTKQIAEDFNVNTLPESTIAFPAFGLKESTSSETATTKKGTVAPSKGGRTKKRSKEDFMETLREARERLVEAHSLCATNGSNHLFRQTSMALGHVTVLMSAVCGSELPGSLHPLYAAYMSEVPKVNALRLVQESTEGEKEQMSRDECLQWPVLDHSRFALGSISDFQKDYIDIIPDTWTAVSLELSEARDELFITRFESGLSPFVLRLPLARHASREMDEEEFSFADGKRDFDEIIELSDFSTRSAKDMTSREARQQWWAEREALDTRLHELLINMENIWLGGFKGVFSQFERQPTLLARFRKSFESILNNHLPSRRKKSQQKRPILDTRVLELFVGLGDATNEDLDLDESLMDLIYFVVDVLQFNGEHNAYDELDFDAMVVETYEALRAYHSASQKLNTAIRHTILILDNNLHAFPWESLPCLEQLSISRLPSLAALRERLLSAQSSTGDPNAAPGHYICPNAGGTSMLNPSGDLAHTSKTIKPHLEKLQGRWDHIANRAPSEKEFEDSLREKDLVLYFGHGCGAQYVKSKSVRRLYPGPQDTVGGKPGCATTLLFGCSSVHLTENGIFEPSGMLASYLTAGAPAVVGMLWDVTDKDCDRLAVRAGELWGLWPAAQEDALPLKTPAKTAAKKSKGKGRVAQLADDGEGVGHGGSAKKGKKTAKTVDEDASDEREEGRGVVGLDEAIKEARSACVLRYLNGAAAVVYGIPRRSSELHQPTEANAPKALLIVAAPTSTMMAERPTKAGPSRKRALVSCDRCKIRRARCIRDNADVPCADCKAAGVQCESKLPRKQRVYGSVETLSLRYRALESLVKGLFPNENVQDTETLFKLAAARNISMPASDDFTPADIFSKTEREAPTPGGQRQEPSPNLPRARMAVTPIQSQSTQTTSVASTTPKHHHPNPATAARRPSADVRSTHTQGSSHYFGPSSSFRLATTIRALAARWKAASGTDFPGMPLHASAASMNRSSTNPSEEDYALPRANWLPIPTGRSRKRSRSQVESSSDQSLPREVNSNGETIGDFLPEKHIANALVAAYFDHVHTYMPLFNRSVFHHRLEETYSRQLQPLEESKQPGWLVTLALVFAFGCQQVVGLDAEQTHELRLKYLIFAKGYFRQLLTTTCLDNVQALVLHNLHHHNIGQKSSSWLLIGLAARMSITMGMHRDSSNLDFDPVERDMRRQVWWTIYIFEKTLCSILGRPTAIDDREMSMHIPEAPMLKETGVSATFMSLGFELVRMSYTIRQHAYFDHTSAEERSPTLAVATSLLRQCDNFFASIPPHMSVDYASTTQEERATILLLHIYYYYTRCIITRDFLVHKVESHITYLEEQTFPVTEDWQTTLLLAEDCVESVHRSLQCITIGINLGIIGYSWLDFFYVFHAVLIVCADFLARPREQTDSAKDTERKVTVRTVLDQVRGMQRLAPTYKTLSQIALQFASITGVTEDRKPPIPIETQQEPLPIEPPGAMVDDWGMEHLIEISDLGEDWFTNATTDLGLDFFDLSNSHTAMVFPPPDPISHAGTMGNPTADAVDDWTARTLRGMHTI</sequence>
<keyword evidence="11" id="KW-1185">Reference proteome</keyword>
<keyword evidence="5" id="KW-0159">Chromosome partition</keyword>
<feature type="compositionally biased region" description="Polar residues" evidence="7">
    <location>
        <begin position="139"/>
        <end position="148"/>
    </location>
</feature>
<evidence type="ECO:0000256" key="3">
    <source>
        <dbReference type="ARBA" id="ARBA00022723"/>
    </source>
</evidence>
<dbReference type="InterPro" id="IPR011990">
    <property type="entry name" value="TPR-like_helical_dom_sf"/>
</dbReference>
<evidence type="ECO:0000313" key="10">
    <source>
        <dbReference type="EMBL" id="RMZ72179.1"/>
    </source>
</evidence>
<evidence type="ECO:0000256" key="7">
    <source>
        <dbReference type="SAM" id="MobiDB-lite"/>
    </source>
</evidence>
<dbReference type="EMBL" id="KE747829">
    <property type="protein sequence ID" value="RMZ72179.1"/>
    <property type="molecule type" value="Genomic_DNA"/>
</dbReference>
<evidence type="ECO:0000256" key="2">
    <source>
        <dbReference type="ARBA" id="ARBA00012489"/>
    </source>
</evidence>
<dbReference type="GO" id="GO:0005737">
    <property type="term" value="C:cytoplasm"/>
    <property type="evidence" value="ECO:0007669"/>
    <property type="project" value="TreeGrafter"/>
</dbReference>
<dbReference type="Pfam" id="PF03568">
    <property type="entry name" value="Separin_C"/>
    <property type="match status" value="1"/>
</dbReference>
<proteinExistence type="predicted"/>
<dbReference type="GO" id="GO:0006351">
    <property type="term" value="P:DNA-templated transcription"/>
    <property type="evidence" value="ECO:0007669"/>
    <property type="project" value="InterPro"/>
</dbReference>
<dbReference type="GO" id="GO:0044732">
    <property type="term" value="C:mitotic spindle pole body"/>
    <property type="evidence" value="ECO:0007669"/>
    <property type="project" value="TreeGrafter"/>
</dbReference>
<dbReference type="PANTHER" id="PTHR12792">
    <property type="entry name" value="EXTRA SPINDLE POLES 1-RELATED"/>
    <property type="match status" value="1"/>
</dbReference>
<feature type="region of interest" description="Disordered" evidence="7">
    <location>
        <begin position="1388"/>
        <end position="1413"/>
    </location>
</feature>
<dbReference type="GO" id="GO:0000981">
    <property type="term" value="F:DNA-binding transcription factor activity, RNA polymerase II-specific"/>
    <property type="evidence" value="ECO:0007669"/>
    <property type="project" value="InterPro"/>
</dbReference>
<evidence type="ECO:0000259" key="8">
    <source>
        <dbReference type="PROSITE" id="PS50048"/>
    </source>
</evidence>
<keyword evidence="6" id="KW-0539">Nucleus</keyword>
<protein>
    <recommendedName>
        <fullName evidence="2">separase</fullName>
        <ecNumber evidence="2">3.4.22.49</ecNumber>
    </recommendedName>
</protein>
<keyword evidence="3" id="KW-0479">Metal-binding</keyword>
<dbReference type="InterPro" id="IPR030397">
    <property type="entry name" value="SEPARIN_core_dom"/>
</dbReference>
<feature type="domain" description="Zn(2)-C6 fungal-type" evidence="8">
    <location>
        <begin position="2235"/>
        <end position="2265"/>
    </location>
</feature>
<dbReference type="GO" id="GO:0006508">
    <property type="term" value="P:proteolysis"/>
    <property type="evidence" value="ECO:0007669"/>
    <property type="project" value="InterPro"/>
</dbReference>
<comment type="catalytic activity">
    <reaction evidence="1">
        <text>All bonds known to be hydrolyzed by this endopeptidase have arginine in P1 and an acidic residue in P4. P6 is often occupied by an acidic residue or by a hydroxy-amino-acid residue, the phosphorylation of which enhances cleavage.</text>
        <dbReference type="EC" id="3.4.22.49"/>
    </reaction>
</comment>
<dbReference type="InterPro" id="IPR001138">
    <property type="entry name" value="Zn2Cys6_DnaBD"/>
</dbReference>
<evidence type="ECO:0000256" key="4">
    <source>
        <dbReference type="ARBA" id="ARBA00022801"/>
    </source>
</evidence>
<dbReference type="EC" id="3.4.22.49" evidence="2"/>
<dbReference type="GO" id="GO:0003677">
    <property type="term" value="F:DNA binding"/>
    <property type="evidence" value="ECO:0007669"/>
    <property type="project" value="InterPro"/>
</dbReference>
<dbReference type="CDD" id="cd12148">
    <property type="entry name" value="fungal_TF_MHR"/>
    <property type="match status" value="1"/>
</dbReference>
<dbReference type="SUPFAM" id="SSF57701">
    <property type="entry name" value="Zn2/Cys6 DNA-binding domain"/>
    <property type="match status" value="1"/>
</dbReference>
<dbReference type="SMART" id="SM00906">
    <property type="entry name" value="Fungal_trans"/>
    <property type="match status" value="1"/>
</dbReference>
<organism evidence="10 11">
    <name type="scientific">Pyrenophora seminiperda CCB06</name>
    <dbReference type="NCBI Taxonomy" id="1302712"/>
    <lineage>
        <taxon>Eukaryota</taxon>
        <taxon>Fungi</taxon>
        <taxon>Dikarya</taxon>
        <taxon>Ascomycota</taxon>
        <taxon>Pezizomycotina</taxon>
        <taxon>Dothideomycetes</taxon>
        <taxon>Pleosporomycetidae</taxon>
        <taxon>Pleosporales</taxon>
        <taxon>Pleosporineae</taxon>
        <taxon>Pleosporaceae</taxon>
        <taxon>Pyrenophora</taxon>
    </lineage>
</organism>
<dbReference type="InterPro" id="IPR036864">
    <property type="entry name" value="Zn2-C6_fun-type_DNA-bd_sf"/>
</dbReference>